<dbReference type="AlphaFoldDB" id="A0A918VSM3"/>
<evidence type="ECO:0000256" key="1">
    <source>
        <dbReference type="SAM" id="SignalP"/>
    </source>
</evidence>
<feature type="signal peptide" evidence="1">
    <location>
        <begin position="1"/>
        <end position="19"/>
    </location>
</feature>
<gene>
    <name evidence="2" type="ORF">GCM10008090_31190</name>
</gene>
<sequence>MKRILIASACMAISNSALAWGDECDQIRSLERTVSVAEAKQLVVKAGAGELEIVGENRSDIVIKAKLCSDDAEALAKMDVTDNTSGDTTTIRTIYPDRSLFGGYDQARIDLTLKVPEKMVLDVDDSSGEAEIKNVAALDMRDSSGPLEIEKIAGNLTVVDSSGSLEIKDVLGDVSVTDSSGGIEASYISGNFVVEVDSSGGIDVDNVKKDVLIKRDSSGGIKVANVGGDFTVQADGSGGISYERVAGKVTLPR</sequence>
<dbReference type="Gene3D" id="2.160.20.120">
    <property type="match status" value="1"/>
</dbReference>
<evidence type="ECO:0000313" key="3">
    <source>
        <dbReference type="Proteomes" id="UP000614811"/>
    </source>
</evidence>
<keyword evidence="3" id="KW-1185">Reference proteome</keyword>
<feature type="chain" id="PRO_5037264857" description="Adhesin domain-containing protein" evidence="1">
    <location>
        <begin position="20"/>
        <end position="253"/>
    </location>
</feature>
<accession>A0A918VSM3</accession>
<reference evidence="2" key="1">
    <citation type="journal article" date="2014" name="Int. J. Syst. Evol. Microbiol.">
        <title>Complete genome sequence of Corynebacterium casei LMG S-19264T (=DSM 44701T), isolated from a smear-ripened cheese.</title>
        <authorList>
            <consortium name="US DOE Joint Genome Institute (JGI-PGF)"/>
            <person name="Walter F."/>
            <person name="Albersmeier A."/>
            <person name="Kalinowski J."/>
            <person name="Ruckert C."/>
        </authorList>
    </citation>
    <scope>NUCLEOTIDE SEQUENCE</scope>
    <source>
        <strain evidence="2">KCTC 12711</strain>
    </source>
</reference>
<dbReference type="RefSeq" id="WP_189402641.1">
    <property type="nucleotide sequence ID" value="NZ_BMXA01000007.1"/>
</dbReference>
<proteinExistence type="predicted"/>
<dbReference type="EMBL" id="BMXA01000007">
    <property type="protein sequence ID" value="GHA19164.1"/>
    <property type="molecule type" value="Genomic_DNA"/>
</dbReference>
<evidence type="ECO:0008006" key="4">
    <source>
        <dbReference type="Google" id="ProtNLM"/>
    </source>
</evidence>
<organism evidence="2 3">
    <name type="scientific">Arenicella chitinivorans</name>
    <dbReference type="NCBI Taxonomy" id="1329800"/>
    <lineage>
        <taxon>Bacteria</taxon>
        <taxon>Pseudomonadati</taxon>
        <taxon>Pseudomonadota</taxon>
        <taxon>Gammaproteobacteria</taxon>
        <taxon>Arenicellales</taxon>
        <taxon>Arenicellaceae</taxon>
        <taxon>Arenicella</taxon>
    </lineage>
</organism>
<name>A0A918VSM3_9GAMM</name>
<reference evidence="2" key="2">
    <citation type="submission" date="2020-09" db="EMBL/GenBank/DDBJ databases">
        <authorList>
            <person name="Sun Q."/>
            <person name="Kim S."/>
        </authorList>
    </citation>
    <scope>NUCLEOTIDE SEQUENCE</scope>
    <source>
        <strain evidence="2">KCTC 12711</strain>
    </source>
</reference>
<dbReference type="Proteomes" id="UP000614811">
    <property type="component" value="Unassembled WGS sequence"/>
</dbReference>
<evidence type="ECO:0000313" key="2">
    <source>
        <dbReference type="EMBL" id="GHA19164.1"/>
    </source>
</evidence>
<comment type="caution">
    <text evidence="2">The sequence shown here is derived from an EMBL/GenBank/DDBJ whole genome shotgun (WGS) entry which is preliminary data.</text>
</comment>
<keyword evidence="1" id="KW-0732">Signal</keyword>
<protein>
    <recommendedName>
        <fullName evidence="4">Adhesin domain-containing protein</fullName>
    </recommendedName>
</protein>